<name>A0A317XLG5_9BASI</name>
<accession>A0A317XLG5</accession>
<feature type="compositionally biased region" description="Basic residues" evidence="1">
    <location>
        <begin position="430"/>
        <end position="443"/>
    </location>
</feature>
<dbReference type="Proteomes" id="UP000246740">
    <property type="component" value="Unassembled WGS sequence"/>
</dbReference>
<feature type="compositionally biased region" description="Basic and acidic residues" evidence="1">
    <location>
        <begin position="76"/>
        <end position="86"/>
    </location>
</feature>
<feature type="compositionally biased region" description="Polar residues" evidence="1">
    <location>
        <begin position="154"/>
        <end position="165"/>
    </location>
</feature>
<reference evidence="2 3" key="1">
    <citation type="journal article" date="2018" name="Mol. Biol. Evol.">
        <title>Broad Genomic Sampling Reveals a Smut Pathogenic Ancestry of the Fungal Clade Ustilaginomycotina.</title>
        <authorList>
            <person name="Kijpornyongpan T."/>
            <person name="Mondo S.J."/>
            <person name="Barry K."/>
            <person name="Sandor L."/>
            <person name="Lee J."/>
            <person name="Lipzen A."/>
            <person name="Pangilinan J."/>
            <person name="LaButti K."/>
            <person name="Hainaut M."/>
            <person name="Henrissat B."/>
            <person name="Grigoriev I.V."/>
            <person name="Spatafora J.W."/>
            <person name="Aime M.C."/>
        </authorList>
    </citation>
    <scope>NUCLEOTIDE SEQUENCE [LARGE SCALE GENOMIC DNA]</scope>
    <source>
        <strain evidence="2 3">MCA 3645</strain>
    </source>
</reference>
<feature type="compositionally biased region" description="Polar residues" evidence="1">
    <location>
        <begin position="334"/>
        <end position="345"/>
    </location>
</feature>
<dbReference type="OrthoDB" id="2555743at2759"/>
<keyword evidence="3" id="KW-1185">Reference proteome</keyword>
<evidence type="ECO:0000313" key="2">
    <source>
        <dbReference type="EMBL" id="PWY99155.1"/>
    </source>
</evidence>
<dbReference type="AlphaFoldDB" id="A0A317XLG5"/>
<protein>
    <submittedName>
        <fullName evidence="2">Uncharacterized protein</fullName>
    </submittedName>
</protein>
<feature type="compositionally biased region" description="Acidic residues" evidence="1">
    <location>
        <begin position="248"/>
        <end position="258"/>
    </location>
</feature>
<feature type="compositionally biased region" description="Polar residues" evidence="1">
    <location>
        <begin position="206"/>
        <end position="222"/>
    </location>
</feature>
<dbReference type="EMBL" id="KZ819196">
    <property type="protein sequence ID" value="PWY99155.1"/>
    <property type="molecule type" value="Genomic_DNA"/>
</dbReference>
<feature type="compositionally biased region" description="Polar residues" evidence="1">
    <location>
        <begin position="174"/>
        <end position="186"/>
    </location>
</feature>
<evidence type="ECO:0000256" key="1">
    <source>
        <dbReference type="SAM" id="MobiDB-lite"/>
    </source>
</evidence>
<evidence type="ECO:0000313" key="3">
    <source>
        <dbReference type="Proteomes" id="UP000246740"/>
    </source>
</evidence>
<proteinExistence type="predicted"/>
<feature type="region of interest" description="Disordered" evidence="1">
    <location>
        <begin position="333"/>
        <end position="443"/>
    </location>
</feature>
<organism evidence="2 3">
    <name type="scientific">Testicularia cyperi</name>
    <dbReference type="NCBI Taxonomy" id="1882483"/>
    <lineage>
        <taxon>Eukaryota</taxon>
        <taxon>Fungi</taxon>
        <taxon>Dikarya</taxon>
        <taxon>Basidiomycota</taxon>
        <taxon>Ustilaginomycotina</taxon>
        <taxon>Ustilaginomycetes</taxon>
        <taxon>Ustilaginales</taxon>
        <taxon>Anthracoideaceae</taxon>
        <taxon>Testicularia</taxon>
    </lineage>
</organism>
<gene>
    <name evidence="2" type="ORF">BCV70DRAFT_218112</name>
</gene>
<feature type="compositionally biased region" description="Low complexity" evidence="1">
    <location>
        <begin position="415"/>
        <end position="429"/>
    </location>
</feature>
<feature type="region of interest" description="Disordered" evidence="1">
    <location>
        <begin position="132"/>
        <end position="258"/>
    </location>
</feature>
<dbReference type="InParanoid" id="A0A317XLG5"/>
<sequence length="443" mass="48282">MRQLELPSIRHDQRDAFSDASLWDDIDDPDHAFATLATPVLTAKLSLPPSSPPIAVVDMPQPQSHPKTLLEEELFPSDKSDSDPPRRTPLAPSSSNVDYDAAERGHPWSQKDAQQTQYMRQLWLESVGMPVESDGEDQTVEEPVAGPSSERGSRATTNLIASSSHIPMGDMRTPTRTNMSNSTSSGFAPVRTGSRLLDQLDEICGSSPSPSVLSAPRSSGSVQEKGPTVLRSSRSSKSMVQEGTQNSLEDEPGWLDDPEAQAELLQIEQGFDQAPPRRPTSSTAEGCAHELSPLDILHMPGSPPDDLMPRITLIKDMPPDKQEFYHRIAFGDSLGSQNRSTQSAVGVTVRGSRGKTWQTTWQQTHEVDHRQNGRLASASTATARADNASRDTPTSSSATRAKATKTMTSKRGRTRTQSSTSTSLSSRSRFFARRGRGAKRGRK</sequence>
<feature type="compositionally biased region" description="Polar residues" evidence="1">
    <location>
        <begin position="355"/>
        <end position="364"/>
    </location>
</feature>
<feature type="region of interest" description="Disordered" evidence="1">
    <location>
        <begin position="48"/>
        <end position="114"/>
    </location>
</feature>
<feature type="compositionally biased region" description="Low complexity" evidence="1">
    <location>
        <begin position="376"/>
        <end position="392"/>
    </location>
</feature>
<feature type="compositionally biased region" description="Polar residues" evidence="1">
    <location>
        <begin position="230"/>
        <end position="247"/>
    </location>
</feature>